<protein>
    <submittedName>
        <fullName evidence="2">DUF2442 domain-containing protein</fullName>
    </submittedName>
</protein>
<name>A0A914H2E6_GLORO</name>
<reference evidence="2" key="1">
    <citation type="submission" date="2022-11" db="UniProtKB">
        <authorList>
            <consortium name="WormBaseParasite"/>
        </authorList>
    </citation>
    <scope>IDENTIFICATION</scope>
</reference>
<sequence length="81" mass="9349">MHFARFFFVDWELEEKTVQPIFNSLIWATTSWSLRWTRKIYLTPGGRIAWPRLDIGPANLRLSRDPNGVEIGGQSVANSDN</sequence>
<dbReference type="WBParaSite" id="Gr19_v10_g12607.t1">
    <property type="protein sequence ID" value="Gr19_v10_g12607.t1"/>
    <property type="gene ID" value="Gr19_v10_g12607"/>
</dbReference>
<keyword evidence="1" id="KW-1185">Reference proteome</keyword>
<organism evidence="1 2">
    <name type="scientific">Globodera rostochiensis</name>
    <name type="common">Golden nematode worm</name>
    <name type="synonym">Heterodera rostochiensis</name>
    <dbReference type="NCBI Taxonomy" id="31243"/>
    <lineage>
        <taxon>Eukaryota</taxon>
        <taxon>Metazoa</taxon>
        <taxon>Ecdysozoa</taxon>
        <taxon>Nematoda</taxon>
        <taxon>Chromadorea</taxon>
        <taxon>Rhabditida</taxon>
        <taxon>Tylenchina</taxon>
        <taxon>Tylenchomorpha</taxon>
        <taxon>Tylenchoidea</taxon>
        <taxon>Heteroderidae</taxon>
        <taxon>Heteroderinae</taxon>
        <taxon>Globodera</taxon>
    </lineage>
</organism>
<dbReference type="AlphaFoldDB" id="A0A914H2E6"/>
<evidence type="ECO:0000313" key="1">
    <source>
        <dbReference type="Proteomes" id="UP000887572"/>
    </source>
</evidence>
<evidence type="ECO:0000313" key="2">
    <source>
        <dbReference type="WBParaSite" id="Gr19_v10_g12607.t1"/>
    </source>
</evidence>
<accession>A0A914H2E6</accession>
<dbReference type="Proteomes" id="UP000887572">
    <property type="component" value="Unplaced"/>
</dbReference>
<proteinExistence type="predicted"/>